<dbReference type="AlphaFoldDB" id="A0AAD7RSC4"/>
<gene>
    <name evidence="2" type="ORF">AAFF_G00118880</name>
</gene>
<accession>A0AAD7RSC4</accession>
<feature type="compositionally biased region" description="Basic residues" evidence="1">
    <location>
        <begin position="191"/>
        <end position="200"/>
    </location>
</feature>
<reference evidence="2" key="1">
    <citation type="journal article" date="2023" name="Science">
        <title>Genome structures resolve the early diversification of teleost fishes.</title>
        <authorList>
            <person name="Parey E."/>
            <person name="Louis A."/>
            <person name="Montfort J."/>
            <person name="Bouchez O."/>
            <person name="Roques C."/>
            <person name="Iampietro C."/>
            <person name="Lluch J."/>
            <person name="Castinel A."/>
            <person name="Donnadieu C."/>
            <person name="Desvignes T."/>
            <person name="Floi Bucao C."/>
            <person name="Jouanno E."/>
            <person name="Wen M."/>
            <person name="Mejri S."/>
            <person name="Dirks R."/>
            <person name="Jansen H."/>
            <person name="Henkel C."/>
            <person name="Chen W.J."/>
            <person name="Zahm M."/>
            <person name="Cabau C."/>
            <person name="Klopp C."/>
            <person name="Thompson A.W."/>
            <person name="Robinson-Rechavi M."/>
            <person name="Braasch I."/>
            <person name="Lecointre G."/>
            <person name="Bobe J."/>
            <person name="Postlethwait J.H."/>
            <person name="Berthelot C."/>
            <person name="Roest Crollius H."/>
            <person name="Guiguen Y."/>
        </authorList>
    </citation>
    <scope>NUCLEOTIDE SEQUENCE</scope>
    <source>
        <strain evidence="2">NC1722</strain>
    </source>
</reference>
<proteinExistence type="predicted"/>
<protein>
    <submittedName>
        <fullName evidence="2">Uncharacterized protein</fullName>
    </submittedName>
</protein>
<keyword evidence="3" id="KW-1185">Reference proteome</keyword>
<evidence type="ECO:0000256" key="1">
    <source>
        <dbReference type="SAM" id="MobiDB-lite"/>
    </source>
</evidence>
<dbReference type="EMBL" id="JAINUG010000181">
    <property type="protein sequence ID" value="KAJ8389498.1"/>
    <property type="molecule type" value="Genomic_DNA"/>
</dbReference>
<name>A0AAD7RSC4_9TELE</name>
<evidence type="ECO:0000313" key="3">
    <source>
        <dbReference type="Proteomes" id="UP001221898"/>
    </source>
</evidence>
<organism evidence="2 3">
    <name type="scientific">Aldrovandia affinis</name>
    <dbReference type="NCBI Taxonomy" id="143900"/>
    <lineage>
        <taxon>Eukaryota</taxon>
        <taxon>Metazoa</taxon>
        <taxon>Chordata</taxon>
        <taxon>Craniata</taxon>
        <taxon>Vertebrata</taxon>
        <taxon>Euteleostomi</taxon>
        <taxon>Actinopterygii</taxon>
        <taxon>Neopterygii</taxon>
        <taxon>Teleostei</taxon>
        <taxon>Notacanthiformes</taxon>
        <taxon>Halosauridae</taxon>
        <taxon>Aldrovandia</taxon>
    </lineage>
</organism>
<comment type="caution">
    <text evidence="2">The sequence shown here is derived from an EMBL/GenBank/DDBJ whole genome shotgun (WGS) entry which is preliminary data.</text>
</comment>
<dbReference type="Proteomes" id="UP001221898">
    <property type="component" value="Unassembled WGS sequence"/>
</dbReference>
<feature type="region of interest" description="Disordered" evidence="1">
    <location>
        <begin position="156"/>
        <end position="220"/>
    </location>
</feature>
<evidence type="ECO:0000313" key="2">
    <source>
        <dbReference type="EMBL" id="KAJ8389498.1"/>
    </source>
</evidence>
<feature type="compositionally biased region" description="Polar residues" evidence="1">
    <location>
        <begin position="208"/>
        <end position="220"/>
    </location>
</feature>
<sequence length="220" mass="24042">MQTKLFVLEDNDTTIPWTPQVKMPVSSCVSRTHDEAKLTLASDTTGLAPAKLLKKKKNIPRKLVIHGEVTERPEINTATGWPTLATSSLAAESELLAQQGANATANATADVAAARTRQITAKRCLDVPSRGRVVSTPQPWLAIQLENRFLPLLHEPETEPDDAAGATPQSAPRRSDRTRRRGGQHTGPRPHPQRPRHRSSKLQATGRPLSQRSSSLVMLP</sequence>